<evidence type="ECO:0000256" key="3">
    <source>
        <dbReference type="ARBA" id="ARBA00022643"/>
    </source>
</evidence>
<evidence type="ECO:0000256" key="1">
    <source>
        <dbReference type="ARBA" id="ARBA00001917"/>
    </source>
</evidence>
<keyword evidence="2" id="KW-0285">Flavoprotein</keyword>
<dbReference type="PANTHER" id="PTHR33798">
    <property type="entry name" value="FLAVOPROTEIN OXYGENASE"/>
    <property type="match status" value="1"/>
</dbReference>
<comment type="cofactor">
    <cofactor evidence="1">
        <name>FMN</name>
        <dbReference type="ChEBI" id="CHEBI:58210"/>
    </cofactor>
</comment>
<evidence type="ECO:0000313" key="7">
    <source>
        <dbReference type="Proteomes" id="UP000283269"/>
    </source>
</evidence>
<comment type="caution">
    <text evidence="6">The sequence shown here is derived from an EMBL/GenBank/DDBJ whole genome shotgun (WGS) entry which is preliminary data.</text>
</comment>
<evidence type="ECO:0000256" key="2">
    <source>
        <dbReference type="ARBA" id="ARBA00022630"/>
    </source>
</evidence>
<dbReference type="Proteomes" id="UP000283269">
    <property type="component" value="Unassembled WGS sequence"/>
</dbReference>
<organism evidence="6 7">
    <name type="scientific">Psilocybe cyanescens</name>
    <dbReference type="NCBI Taxonomy" id="93625"/>
    <lineage>
        <taxon>Eukaryota</taxon>
        <taxon>Fungi</taxon>
        <taxon>Dikarya</taxon>
        <taxon>Basidiomycota</taxon>
        <taxon>Agaricomycotina</taxon>
        <taxon>Agaricomycetes</taxon>
        <taxon>Agaricomycetidae</taxon>
        <taxon>Agaricales</taxon>
        <taxon>Agaricineae</taxon>
        <taxon>Strophariaceae</taxon>
        <taxon>Psilocybe</taxon>
    </lineage>
</organism>
<dbReference type="InParanoid" id="A0A409XLC2"/>
<dbReference type="Gene3D" id="2.30.110.10">
    <property type="entry name" value="Electron Transport, Fmn-binding Protein, Chain A"/>
    <property type="match status" value="1"/>
</dbReference>
<dbReference type="PANTHER" id="PTHR33798:SF5">
    <property type="entry name" value="FLAVIN REDUCTASE LIKE DOMAIN-CONTAINING PROTEIN"/>
    <property type="match status" value="1"/>
</dbReference>
<keyword evidence="7" id="KW-1185">Reference proteome</keyword>
<proteinExistence type="inferred from homology"/>
<dbReference type="SUPFAM" id="SSF50475">
    <property type="entry name" value="FMN-binding split barrel"/>
    <property type="match status" value="1"/>
</dbReference>
<dbReference type="AlphaFoldDB" id="A0A409XLC2"/>
<comment type="similarity">
    <text evidence="4">Belongs to the flavoredoxin family.</text>
</comment>
<evidence type="ECO:0000313" key="6">
    <source>
        <dbReference type="EMBL" id="PPQ91595.1"/>
    </source>
</evidence>
<feature type="domain" description="Flavin reductase like" evidence="5">
    <location>
        <begin position="71"/>
        <end position="166"/>
    </location>
</feature>
<sequence length="251" mass="27512">MSFEQLPPFEKNKGFKMCTSPNPNWTYGQHIEETPEGRAWAEGEKAGWTVVDTSKEETRRIYAIGIAGISPRPIAFVSSVSKDGVENLAPFSWFNQVCPNPFVVSFSCAHGGPKVIQDTLVNVLSGAGFTINMISEPWVEQSNICSTEAPIETSEWPISGLTKAPSLLRTVDVLDPATNDPVSTLVLAQVKYIHMRNDILDPVRGVPDPAKYKPMARMGGLTYAGVSEGFALPRPPWDSMPEDVKQRFGGQ</sequence>
<evidence type="ECO:0000256" key="4">
    <source>
        <dbReference type="ARBA" id="ARBA00038054"/>
    </source>
</evidence>
<dbReference type="InterPro" id="IPR002563">
    <property type="entry name" value="Flavin_Rdtase-like_dom"/>
</dbReference>
<accession>A0A409XLC2</accession>
<dbReference type="InterPro" id="IPR012349">
    <property type="entry name" value="Split_barrel_FMN-bd"/>
</dbReference>
<dbReference type="OrthoDB" id="298012at2759"/>
<dbReference type="STRING" id="93625.A0A409XLC2"/>
<name>A0A409XLC2_PSICY</name>
<protein>
    <recommendedName>
        <fullName evidence="5">Flavin reductase like domain-containing protein</fullName>
    </recommendedName>
</protein>
<dbReference type="EMBL" id="NHYD01001283">
    <property type="protein sequence ID" value="PPQ91595.1"/>
    <property type="molecule type" value="Genomic_DNA"/>
</dbReference>
<keyword evidence="3" id="KW-0288">FMN</keyword>
<dbReference type="Pfam" id="PF01613">
    <property type="entry name" value="Flavin_Reduct"/>
    <property type="match status" value="1"/>
</dbReference>
<gene>
    <name evidence="6" type="ORF">CVT25_013693</name>
</gene>
<reference evidence="6 7" key="1">
    <citation type="journal article" date="2018" name="Evol. Lett.">
        <title>Horizontal gene cluster transfer increased hallucinogenic mushroom diversity.</title>
        <authorList>
            <person name="Reynolds H.T."/>
            <person name="Vijayakumar V."/>
            <person name="Gluck-Thaler E."/>
            <person name="Korotkin H.B."/>
            <person name="Matheny P.B."/>
            <person name="Slot J.C."/>
        </authorList>
    </citation>
    <scope>NUCLEOTIDE SEQUENCE [LARGE SCALE GENOMIC DNA]</scope>
    <source>
        <strain evidence="6 7">2631</strain>
    </source>
</reference>
<dbReference type="GO" id="GO:0010181">
    <property type="term" value="F:FMN binding"/>
    <property type="evidence" value="ECO:0007669"/>
    <property type="project" value="InterPro"/>
</dbReference>
<evidence type="ECO:0000259" key="5">
    <source>
        <dbReference type="Pfam" id="PF01613"/>
    </source>
</evidence>